<dbReference type="GO" id="GO:0070187">
    <property type="term" value="C:shelterin complex"/>
    <property type="evidence" value="ECO:0007669"/>
    <property type="project" value="InterPro"/>
</dbReference>
<feature type="domain" description="Protein kinase" evidence="7">
    <location>
        <begin position="156"/>
        <end position="457"/>
    </location>
</feature>
<dbReference type="GO" id="GO:0005697">
    <property type="term" value="C:telomerase holoenzyme complex"/>
    <property type="evidence" value="ECO:0007669"/>
    <property type="project" value="InterPro"/>
</dbReference>
<evidence type="ECO:0000256" key="6">
    <source>
        <dbReference type="SAM" id="MobiDB-lite"/>
    </source>
</evidence>
<dbReference type="SMART" id="SM00220">
    <property type="entry name" value="S_TKc"/>
    <property type="match status" value="1"/>
</dbReference>
<evidence type="ECO:0000256" key="4">
    <source>
        <dbReference type="ARBA" id="ARBA00022895"/>
    </source>
</evidence>
<evidence type="ECO:0000256" key="3">
    <source>
        <dbReference type="ARBA" id="ARBA00022454"/>
    </source>
</evidence>
<feature type="region of interest" description="Disordered" evidence="6">
    <location>
        <begin position="731"/>
        <end position="768"/>
    </location>
</feature>
<keyword evidence="5" id="KW-0539">Nucleus</keyword>
<evidence type="ECO:0000259" key="7">
    <source>
        <dbReference type="PROSITE" id="PS50011"/>
    </source>
</evidence>
<evidence type="ECO:0000313" key="9">
    <source>
        <dbReference type="Proteomes" id="UP001059041"/>
    </source>
</evidence>
<evidence type="ECO:0000256" key="1">
    <source>
        <dbReference type="ARBA" id="ARBA00004123"/>
    </source>
</evidence>
<dbReference type="GO" id="GO:0004672">
    <property type="term" value="F:protein kinase activity"/>
    <property type="evidence" value="ECO:0007669"/>
    <property type="project" value="InterPro"/>
</dbReference>
<feature type="compositionally biased region" description="Polar residues" evidence="6">
    <location>
        <begin position="9"/>
        <end position="29"/>
    </location>
</feature>
<protein>
    <submittedName>
        <fullName evidence="8">Inactive serine/threonine-protein kinase VRK3</fullName>
    </submittedName>
</protein>
<dbReference type="InterPro" id="IPR019437">
    <property type="entry name" value="TPP1/Est3"/>
</dbReference>
<feature type="region of interest" description="Disordered" evidence="6">
    <location>
        <begin position="600"/>
        <end position="631"/>
    </location>
</feature>
<dbReference type="Pfam" id="PF00069">
    <property type="entry name" value="Pkinase"/>
    <property type="match status" value="1"/>
</dbReference>
<dbReference type="EMBL" id="JAFHDT010000001">
    <property type="protein sequence ID" value="KAI7813848.1"/>
    <property type="molecule type" value="Genomic_DNA"/>
</dbReference>
<feature type="region of interest" description="Disordered" evidence="6">
    <location>
        <begin position="1"/>
        <end position="137"/>
    </location>
</feature>
<dbReference type="GO" id="GO:0070198">
    <property type="term" value="P:protein localization to chromosome, telomeric region"/>
    <property type="evidence" value="ECO:0007669"/>
    <property type="project" value="TreeGrafter"/>
</dbReference>
<dbReference type="GO" id="GO:0007004">
    <property type="term" value="P:telomere maintenance via telomerase"/>
    <property type="evidence" value="ECO:0007669"/>
    <property type="project" value="InterPro"/>
</dbReference>
<comment type="caution">
    <text evidence="8">The sequence shown here is derived from an EMBL/GenBank/DDBJ whole genome shotgun (WGS) entry which is preliminary data.</text>
</comment>
<dbReference type="PANTHER" id="PTHR14487:SF3">
    <property type="entry name" value="ADRENOCORTICAL DYSPLASIA PROTEIN HOMOLOG"/>
    <property type="match status" value="1"/>
</dbReference>
<keyword evidence="8" id="KW-0418">Kinase</keyword>
<proteinExistence type="predicted"/>
<dbReference type="GO" id="GO:0032211">
    <property type="term" value="P:negative regulation of telomere maintenance via telomerase"/>
    <property type="evidence" value="ECO:0007669"/>
    <property type="project" value="TreeGrafter"/>
</dbReference>
<comment type="subcellular location">
    <subcellularLocation>
        <location evidence="2">Chromosome</location>
        <location evidence="2">Telomere</location>
    </subcellularLocation>
    <subcellularLocation>
        <location evidence="1">Nucleus</location>
    </subcellularLocation>
</comment>
<feature type="compositionally biased region" description="Polar residues" evidence="6">
    <location>
        <begin position="731"/>
        <end position="744"/>
    </location>
</feature>
<dbReference type="AlphaFoldDB" id="A0A9W7X4H1"/>
<accession>A0A9W7X4H1</accession>
<name>A0A9W7X4H1_TRIRA</name>
<evidence type="ECO:0000256" key="5">
    <source>
        <dbReference type="ARBA" id="ARBA00023242"/>
    </source>
</evidence>
<dbReference type="InterPro" id="IPR000719">
    <property type="entry name" value="Prot_kinase_dom"/>
</dbReference>
<dbReference type="PROSITE" id="PS50011">
    <property type="entry name" value="PROTEIN_KINASE_DOM"/>
    <property type="match status" value="1"/>
</dbReference>
<feature type="compositionally biased region" description="Polar residues" evidence="6">
    <location>
        <begin position="41"/>
        <end position="68"/>
    </location>
</feature>
<dbReference type="Proteomes" id="UP001059041">
    <property type="component" value="Linkage Group LG1"/>
</dbReference>
<organism evidence="8 9">
    <name type="scientific">Triplophysa rosa</name>
    <name type="common">Cave loach</name>
    <dbReference type="NCBI Taxonomy" id="992332"/>
    <lineage>
        <taxon>Eukaryota</taxon>
        <taxon>Metazoa</taxon>
        <taxon>Chordata</taxon>
        <taxon>Craniata</taxon>
        <taxon>Vertebrata</taxon>
        <taxon>Euteleostomi</taxon>
        <taxon>Actinopterygii</taxon>
        <taxon>Neopterygii</taxon>
        <taxon>Teleostei</taxon>
        <taxon>Ostariophysi</taxon>
        <taxon>Cypriniformes</taxon>
        <taxon>Nemacheilidae</taxon>
        <taxon>Triplophysa</taxon>
    </lineage>
</organism>
<dbReference type="PANTHER" id="PTHR14487">
    <property type="entry name" value="ADRENOCORTICAL DYSPLASIA PROTEIN ACD"/>
    <property type="match status" value="1"/>
</dbReference>
<dbReference type="InterPro" id="IPR011009">
    <property type="entry name" value="Kinase-like_dom_sf"/>
</dbReference>
<dbReference type="Pfam" id="PF10341">
    <property type="entry name" value="TPP1"/>
    <property type="match status" value="1"/>
</dbReference>
<keyword evidence="4" id="KW-0779">Telomere</keyword>
<dbReference type="GO" id="GO:0005524">
    <property type="term" value="F:ATP binding"/>
    <property type="evidence" value="ECO:0007669"/>
    <property type="project" value="InterPro"/>
</dbReference>
<feature type="compositionally biased region" description="Basic and acidic residues" evidence="6">
    <location>
        <begin position="69"/>
        <end position="85"/>
    </location>
</feature>
<keyword evidence="3" id="KW-0158">Chromosome</keyword>
<feature type="compositionally biased region" description="Basic and acidic residues" evidence="6">
    <location>
        <begin position="600"/>
        <end position="609"/>
    </location>
</feature>
<keyword evidence="8" id="KW-0808">Transferase</keyword>
<sequence length="851" mass="93698">MEVYVWPSQHCSSTNKGTFNNTDSGSALNRSPLRSARRKSSAATPTNAVKCTGEKSSTSPQNEKTSPPQKEKTSPQVKEQQEEAKQTSSLALQTPDKKSLISLGKRKASPHVKEEETKQTSVLSPSPSKCKSRKRVSTVEPVQEGTMVCDQSGKKWKLVELLWQTELDLTYAACQVNKQTDSNNCKYILRLGGREGHLFNEQNFHQRAAKTDAVEKWVKLHKIDFLGIPSCVGFGIHEAYRFLVFPNMGQTLQSIMDERTDSLSEKAVLQLALRLLELLEFIHEKEYTHADIHAGNIFINTDSHTEVFLSGFGYAFRYCPGGKHVEERPGSRTAHQGNVKFISLDSHMGAGPSRCSDLQSLGYCMLSWTTGTLPWSHLTHSSSAIAAEKKRYKSDISGLMCDLSESQRRESTDACMIFLSDGSTRIPAALSGAAWERLQESEEKESFSDLLNAVVFVRNFKLEFDMKTELGLCQFYLKVDQITTVCIASKHYNPPSCTLLPSVREKIIKTWRSCRESSVNSLSSASGVSLSSLLGAWHSDIIINILNDAMEKITMSATCCPSVATPTHWHGERLRWKGQEQFIVPVPFLLISEEQRELMTADPSADCKNENANAPAPPHEESHQAGTSTPDQTLAAQDLISGSSPNEGQCTLEHTRLEVLCGTGEISGDGESPWDMFTPAPDLLGLEPHSQTESQTVLKEVTPFPLATSTQFQNTKQVSEGVSEDGITLAQRPQPTQISPSHVSGGSCRDPSQEHDKQHSSSPPSWIVESTDPLSKNCFLLAPPTKPNSLAPPTKPKNVHSDGRPFSYLYHPDPQVATALSHLQIPGQLIQWAVRYLGTSNSADVNAGADS</sequence>
<gene>
    <name evidence="8" type="ORF">IRJ41_002845</name>
</gene>
<evidence type="ECO:0000313" key="8">
    <source>
        <dbReference type="EMBL" id="KAI7813848.1"/>
    </source>
</evidence>
<evidence type="ECO:0000256" key="2">
    <source>
        <dbReference type="ARBA" id="ARBA00004574"/>
    </source>
</evidence>
<keyword evidence="9" id="KW-1185">Reference proteome</keyword>
<feature type="region of interest" description="Disordered" evidence="6">
    <location>
        <begin position="781"/>
        <end position="805"/>
    </location>
</feature>
<dbReference type="GO" id="GO:0016233">
    <property type="term" value="P:telomere capping"/>
    <property type="evidence" value="ECO:0007669"/>
    <property type="project" value="InterPro"/>
</dbReference>
<dbReference type="GO" id="GO:0042162">
    <property type="term" value="F:telomeric DNA binding"/>
    <property type="evidence" value="ECO:0007669"/>
    <property type="project" value="InterPro"/>
</dbReference>
<dbReference type="Gene3D" id="1.10.510.10">
    <property type="entry name" value="Transferase(Phosphotransferase) domain 1"/>
    <property type="match status" value="1"/>
</dbReference>
<dbReference type="InterPro" id="IPR028631">
    <property type="entry name" value="ACD"/>
</dbReference>
<dbReference type="SUPFAM" id="SSF56112">
    <property type="entry name" value="Protein kinase-like (PK-like)"/>
    <property type="match status" value="1"/>
</dbReference>
<reference evidence="8" key="1">
    <citation type="submission" date="2021-02" db="EMBL/GenBank/DDBJ databases">
        <title>Comparative genomics reveals that relaxation of natural selection precedes convergent phenotypic evolution of cavefish.</title>
        <authorList>
            <person name="Peng Z."/>
        </authorList>
    </citation>
    <scope>NUCLEOTIDE SEQUENCE</scope>
    <source>
        <tissue evidence="8">Muscle</tissue>
    </source>
</reference>